<name>A0A2J6SZX6_9HELO</name>
<comment type="catalytic activity">
    <reaction evidence="1">
        <text>Endohydrolysis of (1-&gt;4)-alpha-D-glucosidic linkages in polysaccharides containing three or more (1-&gt;4)-alpha-linked D-glucose units.</text>
        <dbReference type="EC" id="3.2.1.1"/>
    </reaction>
</comment>
<evidence type="ECO:0000256" key="8">
    <source>
        <dbReference type="ARBA" id="ARBA00022837"/>
    </source>
</evidence>
<evidence type="ECO:0000256" key="7">
    <source>
        <dbReference type="ARBA" id="ARBA00022801"/>
    </source>
</evidence>
<keyword evidence="8" id="KW-0106">Calcium</keyword>
<dbReference type="PANTHER" id="PTHR10357:SF215">
    <property type="entry name" value="ALPHA-AMYLASE 1"/>
    <property type="match status" value="1"/>
</dbReference>
<evidence type="ECO:0000256" key="14">
    <source>
        <dbReference type="SAM" id="SignalP"/>
    </source>
</evidence>
<evidence type="ECO:0000256" key="2">
    <source>
        <dbReference type="ARBA" id="ARBA00001913"/>
    </source>
</evidence>
<evidence type="ECO:0000256" key="10">
    <source>
        <dbReference type="ARBA" id="ARBA00023180"/>
    </source>
</evidence>
<evidence type="ECO:0000256" key="6">
    <source>
        <dbReference type="ARBA" id="ARBA00022729"/>
    </source>
</evidence>
<keyword evidence="10" id="KW-0325">Glycoprotein</keyword>
<dbReference type="FunFam" id="2.60.40.10:FF:000552">
    <property type="entry name" value="Related to glucoamylase"/>
    <property type="match status" value="1"/>
</dbReference>
<keyword evidence="6 14" id="KW-0732">Signal</keyword>
<proteinExistence type="inferred from homology"/>
<dbReference type="InterPro" id="IPR002044">
    <property type="entry name" value="CBM20"/>
</dbReference>
<dbReference type="InParanoid" id="A0A2J6SZX6"/>
<dbReference type="InterPro" id="IPR006047">
    <property type="entry name" value="GH13_cat_dom"/>
</dbReference>
<dbReference type="InterPro" id="IPR013780">
    <property type="entry name" value="Glyco_hydro_b"/>
</dbReference>
<dbReference type="Gene3D" id="2.60.40.10">
    <property type="entry name" value="Immunoglobulins"/>
    <property type="match status" value="1"/>
</dbReference>
<accession>A0A2J6SZX6</accession>
<dbReference type="SUPFAM" id="SSF51445">
    <property type="entry name" value="(Trans)glycosidases"/>
    <property type="match status" value="1"/>
</dbReference>
<evidence type="ECO:0000256" key="3">
    <source>
        <dbReference type="ARBA" id="ARBA00008061"/>
    </source>
</evidence>
<dbReference type="CDD" id="cd11319">
    <property type="entry name" value="AmyAc_euk_AmyA"/>
    <property type="match status" value="1"/>
</dbReference>
<dbReference type="RefSeq" id="XP_024733242.1">
    <property type="nucleotide sequence ID" value="XM_024875304.1"/>
</dbReference>
<keyword evidence="11" id="KW-0119">Carbohydrate metabolism</keyword>
<keyword evidence="5" id="KW-0479">Metal-binding</keyword>
<dbReference type="SMART" id="SM01065">
    <property type="entry name" value="CBM_2"/>
    <property type="match status" value="1"/>
</dbReference>
<dbReference type="CDD" id="cd05811">
    <property type="entry name" value="CBM20_glucoamylase"/>
    <property type="match status" value="1"/>
</dbReference>
<dbReference type="InterPro" id="IPR013783">
    <property type="entry name" value="Ig-like_fold"/>
</dbReference>
<dbReference type="InterPro" id="IPR015340">
    <property type="entry name" value="A_amylase_C_dom"/>
</dbReference>
<dbReference type="FunFam" id="3.20.20.80:FF:000120">
    <property type="entry name" value="Alpha-amylase A"/>
    <property type="match status" value="1"/>
</dbReference>
<dbReference type="AlphaFoldDB" id="A0A2J6SZX6"/>
<comment type="cofactor">
    <cofactor evidence="2">
        <name>Ca(2+)</name>
        <dbReference type="ChEBI" id="CHEBI:29108"/>
    </cofactor>
</comment>
<dbReference type="GO" id="GO:2001070">
    <property type="term" value="F:starch binding"/>
    <property type="evidence" value="ECO:0007669"/>
    <property type="project" value="InterPro"/>
</dbReference>
<evidence type="ECO:0000256" key="1">
    <source>
        <dbReference type="ARBA" id="ARBA00000548"/>
    </source>
</evidence>
<evidence type="ECO:0000256" key="4">
    <source>
        <dbReference type="ARBA" id="ARBA00012595"/>
    </source>
</evidence>
<protein>
    <recommendedName>
        <fullName evidence="4">alpha-amylase</fullName>
        <ecNumber evidence="4">3.2.1.1</ecNumber>
    </recommendedName>
</protein>
<keyword evidence="9" id="KW-1015">Disulfide bond</keyword>
<dbReference type="SMART" id="SM00642">
    <property type="entry name" value="Aamy"/>
    <property type="match status" value="1"/>
</dbReference>
<dbReference type="GeneID" id="36583384"/>
<reference evidence="16 17" key="1">
    <citation type="submission" date="2016-04" db="EMBL/GenBank/DDBJ databases">
        <title>A degradative enzymes factory behind the ericoid mycorrhizal symbiosis.</title>
        <authorList>
            <consortium name="DOE Joint Genome Institute"/>
            <person name="Martino E."/>
            <person name="Morin E."/>
            <person name="Grelet G."/>
            <person name="Kuo A."/>
            <person name="Kohler A."/>
            <person name="Daghino S."/>
            <person name="Barry K."/>
            <person name="Choi C."/>
            <person name="Cichocki N."/>
            <person name="Clum A."/>
            <person name="Copeland A."/>
            <person name="Hainaut M."/>
            <person name="Haridas S."/>
            <person name="Labutti K."/>
            <person name="Lindquist E."/>
            <person name="Lipzen A."/>
            <person name="Khouja H.-R."/>
            <person name="Murat C."/>
            <person name="Ohm R."/>
            <person name="Olson A."/>
            <person name="Spatafora J."/>
            <person name="Veneault-Fourrey C."/>
            <person name="Henrissat B."/>
            <person name="Grigoriev I."/>
            <person name="Martin F."/>
            <person name="Perotto S."/>
        </authorList>
    </citation>
    <scope>NUCLEOTIDE SEQUENCE [LARGE SCALE GENOMIC DNA]</scope>
    <source>
        <strain evidence="16 17">E</strain>
    </source>
</reference>
<keyword evidence="13" id="KW-0624">Polysaccharide degradation</keyword>
<evidence type="ECO:0000256" key="5">
    <source>
        <dbReference type="ARBA" id="ARBA00022723"/>
    </source>
</evidence>
<dbReference type="Gene3D" id="3.20.20.80">
    <property type="entry name" value="Glycosidases"/>
    <property type="match status" value="1"/>
</dbReference>
<feature type="domain" description="CBM20" evidence="15">
    <location>
        <begin position="522"/>
        <end position="628"/>
    </location>
</feature>
<dbReference type="InterPro" id="IPR017853">
    <property type="entry name" value="GH"/>
</dbReference>
<dbReference type="SUPFAM" id="SSF51011">
    <property type="entry name" value="Glycosyl hydrolase domain"/>
    <property type="match status" value="1"/>
</dbReference>
<keyword evidence="7" id="KW-0378">Hydrolase</keyword>
<dbReference type="Gene3D" id="2.60.40.1180">
    <property type="entry name" value="Golgi alpha-mannosidase II"/>
    <property type="match status" value="1"/>
</dbReference>
<evidence type="ECO:0000256" key="13">
    <source>
        <dbReference type="ARBA" id="ARBA00023326"/>
    </source>
</evidence>
<dbReference type="SUPFAM" id="SSF49452">
    <property type="entry name" value="Starch-binding domain-like"/>
    <property type="match status" value="1"/>
</dbReference>
<evidence type="ECO:0000313" key="16">
    <source>
        <dbReference type="EMBL" id="PMD56338.1"/>
    </source>
</evidence>
<dbReference type="Proteomes" id="UP000235371">
    <property type="component" value="Unassembled WGS sequence"/>
</dbReference>
<dbReference type="Pfam" id="PF00128">
    <property type="entry name" value="Alpha-amylase"/>
    <property type="match status" value="1"/>
</dbReference>
<dbReference type="EMBL" id="KZ613848">
    <property type="protein sequence ID" value="PMD56338.1"/>
    <property type="molecule type" value="Genomic_DNA"/>
</dbReference>
<evidence type="ECO:0000256" key="12">
    <source>
        <dbReference type="ARBA" id="ARBA00023295"/>
    </source>
</evidence>
<keyword evidence="12" id="KW-0326">Glycosidase</keyword>
<dbReference type="GO" id="GO:0004556">
    <property type="term" value="F:alpha-amylase activity"/>
    <property type="evidence" value="ECO:0007669"/>
    <property type="project" value="UniProtKB-EC"/>
</dbReference>
<dbReference type="PROSITE" id="PS51166">
    <property type="entry name" value="CBM20"/>
    <property type="match status" value="1"/>
</dbReference>
<dbReference type="OrthoDB" id="204980at2759"/>
<sequence>MKFSDAALVALVSLAGSVSALSPAGWRSQSIYQVLTDRFARTDGSTTATCNTGDQIYCGGSWQGIINKLDYIQNMGFTAIWISPIVENLSGNSGDGEAYHGYWAQNINAVNSNFGSESDLIALSTALHARGMYLMVDIVTNHMGYLGCGTCVDYSVFTPFNLQSYYHPFCLIDYNNATSIKVCWEGDNTVSLPDLRTEDSNVLNTFETWISGLASKYSIDGLRVDSAQQVDNAFFPPFQAAAGGMHILGEVFNGDPAYTCPYQQYMSGVLNYPAYFWIIQAFESTSGSISNLVNGINTMKSTCSDTTLLGSFMENHDNARFPSLNSDLSLAKNAIAFTILQDGIPIIYYGQEQHYSGGGVPYDREALWLSGYSTSAPLYTFIASVNQIRNQAIYKDSGYLTYKAYPIYSDSHTIAMRKGDSGYQIIGVFSNLGASGSSYTLTLTSSETGFTASQSLVEVLSCTAYTTDSSGNLAVAMAGGLPRIFYPTAQLTGSGVCSSITGSTSSKSTTTATTTTTSSTACATATSVAVTFDEKVTTTVGQTIKISGSIAALGNWDTSAAVSLSASQYTSANPLWFVTLNLAPGTAIQYKYINVNSAGTVTWEADPNHTYTVPATCATAATVNNTWQ</sequence>
<evidence type="ECO:0000256" key="9">
    <source>
        <dbReference type="ARBA" id="ARBA00023157"/>
    </source>
</evidence>
<dbReference type="STRING" id="1095630.A0A2J6SZX6"/>
<dbReference type="InterPro" id="IPR034836">
    <property type="entry name" value="CBM20_glucoamylase"/>
</dbReference>
<dbReference type="GO" id="GO:0000272">
    <property type="term" value="P:polysaccharide catabolic process"/>
    <property type="evidence" value="ECO:0007669"/>
    <property type="project" value="UniProtKB-KW"/>
</dbReference>
<feature type="signal peptide" evidence="14">
    <location>
        <begin position="1"/>
        <end position="20"/>
    </location>
</feature>
<dbReference type="EC" id="3.2.1.1" evidence="4"/>
<dbReference type="Pfam" id="PF09260">
    <property type="entry name" value="A_amylase_dom_C"/>
    <property type="match status" value="1"/>
</dbReference>
<feature type="chain" id="PRO_5014324586" description="alpha-amylase" evidence="14">
    <location>
        <begin position="21"/>
        <end position="628"/>
    </location>
</feature>
<organism evidence="16 17">
    <name type="scientific">Hyaloscypha bicolor E</name>
    <dbReference type="NCBI Taxonomy" id="1095630"/>
    <lineage>
        <taxon>Eukaryota</taxon>
        <taxon>Fungi</taxon>
        <taxon>Dikarya</taxon>
        <taxon>Ascomycota</taxon>
        <taxon>Pezizomycotina</taxon>
        <taxon>Leotiomycetes</taxon>
        <taxon>Helotiales</taxon>
        <taxon>Hyaloscyphaceae</taxon>
        <taxon>Hyaloscypha</taxon>
        <taxon>Hyaloscypha bicolor</taxon>
    </lineage>
</organism>
<gene>
    <name evidence="16" type="ORF">K444DRAFT_535626</name>
</gene>
<comment type="similarity">
    <text evidence="3">Belongs to the glycosyl hydrolase 13 family.</text>
</comment>
<dbReference type="FunFam" id="2.60.40.1180:FF:000037">
    <property type="entry name" value="Alpha-amylase A"/>
    <property type="match status" value="1"/>
</dbReference>
<evidence type="ECO:0000256" key="11">
    <source>
        <dbReference type="ARBA" id="ARBA00023277"/>
    </source>
</evidence>
<dbReference type="Pfam" id="PF00686">
    <property type="entry name" value="CBM_20"/>
    <property type="match status" value="1"/>
</dbReference>
<dbReference type="GO" id="GO:0005509">
    <property type="term" value="F:calcium ion binding"/>
    <property type="evidence" value="ECO:0007669"/>
    <property type="project" value="InterPro"/>
</dbReference>
<evidence type="ECO:0000259" key="15">
    <source>
        <dbReference type="PROSITE" id="PS51166"/>
    </source>
</evidence>
<evidence type="ECO:0000313" key="17">
    <source>
        <dbReference type="Proteomes" id="UP000235371"/>
    </source>
</evidence>
<keyword evidence="17" id="KW-1185">Reference proteome</keyword>
<dbReference type="InterPro" id="IPR013784">
    <property type="entry name" value="Carb-bd-like_fold"/>
</dbReference>
<dbReference type="PANTHER" id="PTHR10357">
    <property type="entry name" value="ALPHA-AMYLASE FAMILY MEMBER"/>
    <property type="match status" value="1"/>
</dbReference>